<protein>
    <submittedName>
        <fullName evidence="9">Gliding motility-associated-like protein</fullName>
    </submittedName>
</protein>
<evidence type="ECO:0000256" key="2">
    <source>
        <dbReference type="ARBA" id="ARBA00022692"/>
    </source>
</evidence>
<dbReference type="PANTHER" id="PTHR23037">
    <property type="entry name" value="CYTOKINE RECEPTOR"/>
    <property type="match status" value="1"/>
</dbReference>
<dbReference type="InterPro" id="IPR011628">
    <property type="entry name" value="Cleaved_adhesin"/>
</dbReference>
<dbReference type="InterPro" id="IPR049804">
    <property type="entry name" value="Choice_anch_L"/>
</dbReference>
<feature type="domain" description="Fibronectin type-III" evidence="8">
    <location>
        <begin position="844"/>
        <end position="937"/>
    </location>
</feature>
<comment type="subcellular location">
    <subcellularLocation>
        <location evidence="1">Membrane</location>
        <topology evidence="1">Single-pass type I membrane protein</topology>
    </subcellularLocation>
</comment>
<dbReference type="InterPro" id="IPR036116">
    <property type="entry name" value="FN3_sf"/>
</dbReference>
<dbReference type="InterPro" id="IPR003961">
    <property type="entry name" value="FN3_dom"/>
</dbReference>
<keyword evidence="2" id="KW-0812">Transmembrane</keyword>
<keyword evidence="7" id="KW-0325">Glycoprotein</keyword>
<dbReference type="Pfam" id="PF13585">
    <property type="entry name" value="CHU_C"/>
    <property type="match status" value="1"/>
</dbReference>
<dbReference type="PROSITE" id="PS50853">
    <property type="entry name" value="FN3"/>
    <property type="match status" value="4"/>
</dbReference>
<keyword evidence="4" id="KW-0472">Membrane</keyword>
<dbReference type="OrthoDB" id="9765926at2"/>
<keyword evidence="10" id="KW-1185">Reference proteome</keyword>
<dbReference type="RefSeq" id="WP_133711746.1">
    <property type="nucleotide sequence ID" value="NZ_SOAG01000004.1"/>
</dbReference>
<proteinExistence type="predicted"/>
<dbReference type="Pfam" id="PF07675">
    <property type="entry name" value="Cleaved_Adhesin"/>
    <property type="match status" value="3"/>
</dbReference>
<evidence type="ECO:0000313" key="9">
    <source>
        <dbReference type="EMBL" id="TDS64289.1"/>
    </source>
</evidence>
<dbReference type="EMBL" id="SOAG01000004">
    <property type="protein sequence ID" value="TDS64289.1"/>
    <property type="molecule type" value="Genomic_DNA"/>
</dbReference>
<dbReference type="Gene3D" id="2.60.40.10">
    <property type="entry name" value="Immunoglobulins"/>
    <property type="match status" value="4"/>
</dbReference>
<dbReference type="Pfam" id="PF23759">
    <property type="entry name" value="GBD_T9SS_assoc"/>
    <property type="match status" value="1"/>
</dbReference>
<comment type="caution">
    <text evidence="9">The sequence shown here is derived from an EMBL/GenBank/DDBJ whole genome shotgun (WGS) entry which is preliminary data.</text>
</comment>
<feature type="domain" description="Fibronectin type-III" evidence="8">
    <location>
        <begin position="314"/>
        <end position="409"/>
    </location>
</feature>
<evidence type="ECO:0000256" key="6">
    <source>
        <dbReference type="ARBA" id="ARBA00023170"/>
    </source>
</evidence>
<keyword evidence="5" id="KW-1015">Disulfide bond</keyword>
<dbReference type="PANTHER" id="PTHR23037:SF35">
    <property type="entry name" value="FIBRONECTIN TYPE-III DOMAIN-CONTAINING PROTEIN"/>
    <property type="match status" value="1"/>
</dbReference>
<dbReference type="NCBIfam" id="NF038133">
    <property type="entry name" value="choice_anch_L"/>
    <property type="match status" value="1"/>
</dbReference>
<keyword evidence="6" id="KW-0675">Receptor</keyword>
<organism evidence="9 10">
    <name type="scientific">Myroides indicus</name>
    <dbReference type="NCBI Taxonomy" id="1323422"/>
    <lineage>
        <taxon>Bacteria</taxon>
        <taxon>Pseudomonadati</taxon>
        <taxon>Bacteroidota</taxon>
        <taxon>Flavobacteriia</taxon>
        <taxon>Flavobacteriales</taxon>
        <taxon>Flavobacteriaceae</taxon>
        <taxon>Myroides</taxon>
    </lineage>
</organism>
<name>A0A4R7F1V7_9FLAO</name>
<dbReference type="NCBIfam" id="NF038128">
    <property type="entry name" value="choice_anch_J"/>
    <property type="match status" value="3"/>
</dbReference>
<evidence type="ECO:0000256" key="4">
    <source>
        <dbReference type="ARBA" id="ARBA00023136"/>
    </source>
</evidence>
<accession>A0A4R7F1V7</accession>
<gene>
    <name evidence="9" type="ORF">C8P70_1045</name>
</gene>
<dbReference type="GO" id="GO:0009897">
    <property type="term" value="C:external side of plasma membrane"/>
    <property type="evidence" value="ECO:0007669"/>
    <property type="project" value="TreeGrafter"/>
</dbReference>
<dbReference type="Gene3D" id="2.60.120.200">
    <property type="match status" value="3"/>
</dbReference>
<dbReference type="InterPro" id="IPR056600">
    <property type="entry name" value="GBD_T9SS_assoc"/>
</dbReference>
<evidence type="ECO:0000313" key="10">
    <source>
        <dbReference type="Proteomes" id="UP000295215"/>
    </source>
</evidence>
<dbReference type="Proteomes" id="UP000295215">
    <property type="component" value="Unassembled WGS sequence"/>
</dbReference>
<dbReference type="GO" id="GO:0004896">
    <property type="term" value="F:cytokine receptor activity"/>
    <property type="evidence" value="ECO:0007669"/>
    <property type="project" value="TreeGrafter"/>
</dbReference>
<evidence type="ECO:0000256" key="7">
    <source>
        <dbReference type="ARBA" id="ARBA00023180"/>
    </source>
</evidence>
<dbReference type="CDD" id="cd00063">
    <property type="entry name" value="FN3"/>
    <property type="match status" value="3"/>
</dbReference>
<feature type="domain" description="Fibronectin type-III" evidence="8">
    <location>
        <begin position="581"/>
        <end position="676"/>
    </location>
</feature>
<feature type="domain" description="Fibronectin type-III" evidence="8">
    <location>
        <begin position="42"/>
        <end position="141"/>
    </location>
</feature>
<evidence type="ECO:0000256" key="3">
    <source>
        <dbReference type="ARBA" id="ARBA00022989"/>
    </source>
</evidence>
<reference evidence="9 10" key="1">
    <citation type="submission" date="2019-03" db="EMBL/GenBank/DDBJ databases">
        <title>Genomic Encyclopedia of Archaeal and Bacterial Type Strains, Phase II (KMG-II): from individual species to whole genera.</title>
        <authorList>
            <person name="Goeker M."/>
        </authorList>
    </citation>
    <scope>NUCLEOTIDE SEQUENCE [LARGE SCALE GENOMIC DNA]</scope>
    <source>
        <strain evidence="9 10">DSM 28213</strain>
    </source>
</reference>
<evidence type="ECO:0000256" key="5">
    <source>
        <dbReference type="ARBA" id="ARBA00023157"/>
    </source>
</evidence>
<evidence type="ECO:0000259" key="8">
    <source>
        <dbReference type="PROSITE" id="PS50853"/>
    </source>
</evidence>
<sequence>MKKRLTLFLMLQFCLIVTLSLSGFALKIVHNKEIVTQDDCPKPTDIQISDLTKDSAKFNWIDSINSQWEIYVKPSGGSITIPPTGSGVISNNRSITITRTNGVGAVNLQPDVQYEFWIRSVCGLDQNSEWTGPLIFKTLCDTQSLPFWEGFNTSSPTLSCWTVLDKSNKSMQPSSTSKIWRTTTPWDTAPYEGDQYLTFVGAVAAAPFNDFLISPTFQFEDTKYYRLKFHFLTNTVSKNNFDVVLSQNGIEASDFTTLLLAKKDHMTLGGKWEEEKIIIGGINGEVNIGWHIKGNPGSVTTLSLDNIFLEEIACPEPVQLGVKDEDSNSVIILWEDNFGKDWEYTVQKSGGLLPVAGIISANKEITVTKENDGSALEPNTEYEFYVRTNCGNGLYGEWSGPFKFRTACTVLKAPFWEGFNPDSKTLYCWTILDGNQDAINPMGNNIWKAHSIAYEGITGMWFNGTAKVAGEEHDDWLISPTMFFEKNKIYRLKYHYKTGGGASYDYEFEVLLSKAGVNIDKFSTIIVPKKKYKYGSDWIEEIVFVSGIDGDINIAWHITSATATQLSIDNVFIEEVMDCPEPINLGVKDIKNDETTIYWQDDFIATGWEYYIQKTGGKTPATSGVVTNKKENIVSKEFNGSSLVPNTDYEFYVRTDCANGKKSIWQGPFIFTTACGIYNIPFEDGFEESNKTYRCWTIVDGNGDSTSPTGSYIWRTYTSGVRNGTQCMYFYGAAGKTNDDWLISPTFKMSADDYVLKYYYKTSAIATQNSSFEILLSSNGTDIVDFNTTVLPSKIYKEANWKEGVVFFKGIPGDINLAWHVNAVSSCYVYLDDVTLKKVENCPEPFYVTVTNSTTNSIDIEWQQTGGIDDWQVIVVNYGDDETATPLLTQNVMGSPKTTLTGLNTGSPFTIYVRAKCSGNSLMSDWSSPRHTSTKVGGNDECSGAVNIPVNTTLECVKIVSGTLNGATNSVNPKSSCNNGYAGKTDVWFEFTAISNNHKLEIMNLVSISGSSIPNLYAEIYDQPCGSMTASLECSGSFAQSASSYWMLRNLVPGKKYYVRFGSSTAFSDYLFNICITTASDDLAIKVSPNNEKYNEEELVKSVLIKSECNLVSNVQYKVGDGSPSTKSMNTLGYFSKEKSIFPFDEGIVLSTNEVEYVSGPFRGQFSERGTNNFRWGGDDDLKEAINEAGGHPMAYSPNPVMRVTQLEFDFIPVKDSIQFEYLFASNSYASRCSYSCSNAALFAVWLVDTKTGRGQNLAKIEGTETAVTVNTIRDAKKSGILCDSRNEEYYWKHYDNEVDNPLDAPIDFIGFTKAMKSRTIDVIPGRKYHIKLAVMDFCPVVAHSSAVFFKGGSFDIGKLDLGPDLLIDTNNAICKGETVVIKSGFVLSEELKTEIEWYKDGVLIPGANDPDLEVSETGEYAIKVKFPELECESSDSIIVEVYPAISETVHQAETIVVCQQSLQEIAVNLTAVEAAMFAAVDRSIYTTDYYKTAEDAEASENAILNVANYALGKEPQAQILYIRVENTITGCHEVFELHIQPEEGAVPDQLENVSVCAEYVFPATANNQYYYTEPGGQSTRYQAGDVLVEPGEHTIYLLQVNNNENCYEEISYKVSITAPVTADIFEDRTLSCEYYELAPLSEHNSYYTEPERQGTELYEGMQILHKQTVYVYASSDNGLCTDESSFTIDYEDCPIPRGISPNDDGLNDVFDLTPHGVESIKIYNRWGTEVYAHGEGYTTQWHGQSKDGKQLPYGTYYYVIRAHGKIRTGWVQINK</sequence>
<dbReference type="SUPFAM" id="SSF49265">
    <property type="entry name" value="Fibronectin type III"/>
    <property type="match status" value="4"/>
</dbReference>
<keyword evidence="3" id="KW-1133">Transmembrane helix</keyword>
<dbReference type="SMART" id="SM00060">
    <property type="entry name" value="FN3"/>
    <property type="match status" value="4"/>
</dbReference>
<dbReference type="Pfam" id="PF00041">
    <property type="entry name" value="fn3"/>
    <property type="match status" value="1"/>
</dbReference>
<dbReference type="InterPro" id="IPR013783">
    <property type="entry name" value="Ig-like_fold"/>
</dbReference>
<evidence type="ECO:0000256" key="1">
    <source>
        <dbReference type="ARBA" id="ARBA00004479"/>
    </source>
</evidence>